<dbReference type="EMBL" id="DUHT01000063">
    <property type="protein sequence ID" value="HIH65094.1"/>
    <property type="molecule type" value="Genomic_DNA"/>
</dbReference>
<dbReference type="AlphaFoldDB" id="A0A7J4MXJ6"/>
<dbReference type="Proteomes" id="UP000538031">
    <property type="component" value="Unassembled WGS sequence"/>
</dbReference>
<proteinExistence type="predicted"/>
<evidence type="ECO:0000313" key="1">
    <source>
        <dbReference type="EMBL" id="HIH65094.1"/>
    </source>
</evidence>
<name>A0A7J4MXJ6_METTF</name>
<accession>A0A7J4MXJ6</accession>
<dbReference type="Gene3D" id="3.40.50.720">
    <property type="entry name" value="NAD(P)-binding Rossmann-like Domain"/>
    <property type="match status" value="1"/>
</dbReference>
<feature type="non-terminal residue" evidence="1">
    <location>
        <position position="1"/>
    </location>
</feature>
<gene>
    <name evidence="1" type="ORF">HA285_05820</name>
</gene>
<sequence>CVVLMTDHTEYLEITPEMIPGGIFICTRPVMDPERFRARGITFRGVGRP</sequence>
<comment type="caution">
    <text evidence="1">The sequence shown here is derived from an EMBL/GenBank/DDBJ whole genome shotgun (WGS) entry which is preliminary data.</text>
</comment>
<protein>
    <submittedName>
        <fullName evidence="1">Nucleotide sugar dehydrogenase</fullName>
    </submittedName>
</protein>
<evidence type="ECO:0000313" key="2">
    <source>
        <dbReference type="Proteomes" id="UP000538031"/>
    </source>
</evidence>
<organism evidence="1 2">
    <name type="scientific">Methanothermobacter thermautotrophicus</name>
    <name type="common">Methanobacterium thermoformicicum</name>
    <dbReference type="NCBI Taxonomy" id="145262"/>
    <lineage>
        <taxon>Archaea</taxon>
        <taxon>Methanobacteriati</taxon>
        <taxon>Methanobacteriota</taxon>
        <taxon>Methanomada group</taxon>
        <taxon>Methanobacteria</taxon>
        <taxon>Methanobacteriales</taxon>
        <taxon>Methanobacteriaceae</taxon>
        <taxon>Methanothermobacter</taxon>
    </lineage>
</organism>
<dbReference type="InterPro" id="IPR036220">
    <property type="entry name" value="UDP-Glc/GDP-Man_DH_C_sf"/>
</dbReference>
<dbReference type="SUPFAM" id="SSF52413">
    <property type="entry name" value="UDP-glucose/GDP-mannose dehydrogenase C-terminal domain"/>
    <property type="match status" value="1"/>
</dbReference>
<reference evidence="2" key="1">
    <citation type="journal article" date="2020" name="bioRxiv">
        <title>A rank-normalized archaeal taxonomy based on genome phylogeny resolves widespread incomplete and uneven classifications.</title>
        <authorList>
            <person name="Rinke C."/>
            <person name="Chuvochina M."/>
            <person name="Mussig A.J."/>
            <person name="Chaumeil P.-A."/>
            <person name="Waite D.W."/>
            <person name="Whitman W.B."/>
            <person name="Parks D.H."/>
            <person name="Hugenholtz P."/>
        </authorList>
    </citation>
    <scope>NUCLEOTIDE SEQUENCE [LARGE SCALE GENOMIC DNA]</scope>
</reference>